<dbReference type="Proteomes" id="UP000218181">
    <property type="component" value="Unassembled WGS sequence"/>
</dbReference>
<organism evidence="1 2">
    <name type="scientific">Lactococcus fujiensis JCM 16395</name>
    <dbReference type="NCBI Taxonomy" id="1291764"/>
    <lineage>
        <taxon>Bacteria</taxon>
        <taxon>Bacillati</taxon>
        <taxon>Bacillota</taxon>
        <taxon>Bacilli</taxon>
        <taxon>Lactobacillales</taxon>
        <taxon>Streptococcaceae</taxon>
        <taxon>Lactococcus</taxon>
    </lineage>
</organism>
<sequence length="45" mass="5653">MTKYPLIKPKKFKKRLTKLRKPLKMEKKWLINKKKLMMRTTKLQH</sequence>
<dbReference type="EMBL" id="JXJU01000008">
    <property type="protein sequence ID" value="PCR99511.1"/>
    <property type="molecule type" value="Genomic_DNA"/>
</dbReference>
<comment type="caution">
    <text evidence="1">The sequence shown here is derived from an EMBL/GenBank/DDBJ whole genome shotgun (WGS) entry which is preliminary data.</text>
</comment>
<gene>
    <name evidence="1" type="ORF">RT41_GL001887</name>
</gene>
<reference evidence="1 2" key="1">
    <citation type="submission" date="2014-12" db="EMBL/GenBank/DDBJ databases">
        <title>Draft genome sequences of 10 type strains of Lactococcus.</title>
        <authorList>
            <person name="Sun Z."/>
            <person name="Zhong Z."/>
            <person name="Liu W."/>
            <person name="Zhang W."/>
            <person name="Zhang H."/>
        </authorList>
    </citation>
    <scope>NUCLEOTIDE SEQUENCE [LARGE SCALE GENOMIC DNA]</scope>
    <source>
        <strain evidence="1 2">JCM 16395</strain>
    </source>
</reference>
<keyword evidence="2" id="KW-1185">Reference proteome</keyword>
<protein>
    <submittedName>
        <fullName evidence="1">Uncharacterized protein</fullName>
    </submittedName>
</protein>
<evidence type="ECO:0000313" key="2">
    <source>
        <dbReference type="Proteomes" id="UP000218181"/>
    </source>
</evidence>
<name>A0A2A5RJY7_9LACT</name>
<evidence type="ECO:0000313" key="1">
    <source>
        <dbReference type="EMBL" id="PCR99511.1"/>
    </source>
</evidence>
<proteinExistence type="predicted"/>
<dbReference type="AlphaFoldDB" id="A0A2A5RJY7"/>
<accession>A0A2A5RJY7</accession>